<organism evidence="1 2">
    <name type="scientific">Golovinomyces cichoracearum</name>
    <dbReference type="NCBI Taxonomy" id="62708"/>
    <lineage>
        <taxon>Eukaryota</taxon>
        <taxon>Fungi</taxon>
        <taxon>Dikarya</taxon>
        <taxon>Ascomycota</taxon>
        <taxon>Pezizomycotina</taxon>
        <taxon>Leotiomycetes</taxon>
        <taxon>Erysiphales</taxon>
        <taxon>Erysiphaceae</taxon>
        <taxon>Golovinomyces</taxon>
    </lineage>
</organism>
<accession>A0A420I3X3</accession>
<evidence type="ECO:0000313" key="1">
    <source>
        <dbReference type="EMBL" id="RKF64341.1"/>
    </source>
</evidence>
<evidence type="ECO:0000313" key="2">
    <source>
        <dbReference type="Proteomes" id="UP000285405"/>
    </source>
</evidence>
<reference evidence="1 2" key="1">
    <citation type="journal article" date="2018" name="BMC Genomics">
        <title>Comparative genome analyses reveal sequence features reflecting distinct modes of host-adaptation between dicot and monocot powdery mildew.</title>
        <authorList>
            <person name="Wu Y."/>
            <person name="Ma X."/>
            <person name="Pan Z."/>
            <person name="Kale S.D."/>
            <person name="Song Y."/>
            <person name="King H."/>
            <person name="Zhang Q."/>
            <person name="Presley C."/>
            <person name="Deng X."/>
            <person name="Wei C.I."/>
            <person name="Xiao S."/>
        </authorList>
    </citation>
    <scope>NUCLEOTIDE SEQUENCE [LARGE SCALE GENOMIC DNA]</scope>
    <source>
        <strain evidence="1">UCSC1</strain>
    </source>
</reference>
<proteinExistence type="predicted"/>
<dbReference type="AlphaFoldDB" id="A0A420I3X3"/>
<dbReference type="OrthoDB" id="4540844at2759"/>
<name>A0A420I3X3_9PEZI</name>
<gene>
    <name evidence="1" type="ORF">GcC1_132021</name>
</gene>
<sequence>MLQENTTLLISEQTRTKQEHIKAIALRIKFMSESHAASDGESIRGMADKNKRYLTQSTGDTSRISRIVSSCVYQDPEGWIGIRSKDGFHETVKSALDTTSGNAAVRGISYICACAQQVALDPHRVSKDSLPLHYMISDLINAGGCYISY</sequence>
<dbReference type="Proteomes" id="UP000285405">
    <property type="component" value="Unassembled WGS sequence"/>
</dbReference>
<comment type="caution">
    <text evidence="1">The sequence shown here is derived from an EMBL/GenBank/DDBJ whole genome shotgun (WGS) entry which is preliminary data.</text>
</comment>
<protein>
    <submittedName>
        <fullName evidence="1">Uncharacterized protein</fullName>
    </submittedName>
</protein>
<dbReference type="EMBL" id="MCBR01013281">
    <property type="protein sequence ID" value="RKF64341.1"/>
    <property type="molecule type" value="Genomic_DNA"/>
</dbReference>